<dbReference type="EMBL" id="LS483487">
    <property type="protein sequence ID" value="SQJ08934.1"/>
    <property type="molecule type" value="Genomic_DNA"/>
</dbReference>
<dbReference type="RefSeq" id="WP_005981431.1">
    <property type="nucleotide sequence ID" value="NZ_CABKNW010000005.1"/>
</dbReference>
<accession>A0AAX2JDJ8</accession>
<name>A0AAX2JDJ8_9FUSO</name>
<organism evidence="1 2">
    <name type="scientific">Fusobacterium ulcerans</name>
    <dbReference type="NCBI Taxonomy" id="861"/>
    <lineage>
        <taxon>Bacteria</taxon>
        <taxon>Fusobacteriati</taxon>
        <taxon>Fusobacteriota</taxon>
        <taxon>Fusobacteriia</taxon>
        <taxon>Fusobacteriales</taxon>
        <taxon>Fusobacteriaceae</taxon>
        <taxon>Fusobacterium</taxon>
    </lineage>
</organism>
<evidence type="ECO:0000313" key="2">
    <source>
        <dbReference type="Proteomes" id="UP000249008"/>
    </source>
</evidence>
<evidence type="ECO:0000313" key="1">
    <source>
        <dbReference type="EMBL" id="SQJ08934.1"/>
    </source>
</evidence>
<dbReference type="GeneID" id="78453547"/>
<sequence>MNRRDIEVDFLEKIQEITGVQVFSSSDLQYMNASDLKKERCVSRTLTSEIIEKYTKTHDEKDNRVYEQINIYRNTISFVFIGNSKHVQEARKFFEHMQGQNWWIARNGLKYVLENVGSIIDISTALPAGYTEKNIIDISVRIQSSSIAKVPLVKKVILKIRGIVNV</sequence>
<dbReference type="Proteomes" id="UP000249008">
    <property type="component" value="Chromosome 1"/>
</dbReference>
<dbReference type="AlphaFoldDB" id="A0AAX2JDJ8"/>
<reference evidence="1 2" key="1">
    <citation type="submission" date="2018-06" db="EMBL/GenBank/DDBJ databases">
        <authorList>
            <consortium name="Pathogen Informatics"/>
            <person name="Doyle S."/>
        </authorList>
    </citation>
    <scope>NUCLEOTIDE SEQUENCE [LARGE SCALE GENOMIC DNA]</scope>
    <source>
        <strain evidence="1 2">NCTC12112</strain>
    </source>
</reference>
<protein>
    <submittedName>
        <fullName evidence="1">Uncharacterized protein</fullName>
    </submittedName>
</protein>
<gene>
    <name evidence="1" type="ORF">NCTC12112_02262</name>
</gene>
<dbReference type="KEGG" id="ful:C4N20_01920"/>
<proteinExistence type="predicted"/>